<feature type="domain" description="Carrier" evidence="6">
    <location>
        <begin position="1656"/>
        <end position="1731"/>
    </location>
</feature>
<dbReference type="Gene3D" id="1.10.1200.10">
    <property type="entry name" value="ACP-like"/>
    <property type="match status" value="2"/>
</dbReference>
<evidence type="ECO:0000256" key="4">
    <source>
        <dbReference type="ARBA" id="ARBA00022553"/>
    </source>
</evidence>
<dbReference type="GO" id="GO:0044550">
    <property type="term" value="P:secondary metabolite biosynthetic process"/>
    <property type="evidence" value="ECO:0007669"/>
    <property type="project" value="TreeGrafter"/>
</dbReference>
<dbReference type="InterPro" id="IPR025110">
    <property type="entry name" value="AMP-bd_C"/>
</dbReference>
<dbReference type="PROSITE" id="PS00455">
    <property type="entry name" value="AMP_BINDING"/>
    <property type="match status" value="3"/>
</dbReference>
<dbReference type="PANTHER" id="PTHR45527:SF1">
    <property type="entry name" value="FATTY ACID SYNTHASE"/>
    <property type="match status" value="1"/>
</dbReference>
<dbReference type="Gene3D" id="2.30.38.10">
    <property type="entry name" value="Luciferase, Domain 3"/>
    <property type="match status" value="2"/>
</dbReference>
<dbReference type="NCBIfam" id="NF003417">
    <property type="entry name" value="PRK04813.1"/>
    <property type="match status" value="3"/>
</dbReference>
<dbReference type="FunFam" id="1.10.1200.10:FF:000005">
    <property type="entry name" value="Nonribosomal peptide synthetase 1"/>
    <property type="match status" value="1"/>
</dbReference>
<evidence type="ECO:0000313" key="8">
    <source>
        <dbReference type="Proteomes" id="UP000630718"/>
    </source>
</evidence>
<dbReference type="InterPro" id="IPR006162">
    <property type="entry name" value="Ppantetheine_attach_site"/>
</dbReference>
<keyword evidence="4" id="KW-0597">Phosphoprotein</keyword>
<dbReference type="Pfam" id="PF00550">
    <property type="entry name" value="PP-binding"/>
    <property type="match status" value="3"/>
</dbReference>
<gene>
    <name evidence="7" type="ORF">GCM10018772_59690</name>
</gene>
<dbReference type="SUPFAM" id="SSF47336">
    <property type="entry name" value="ACP-like"/>
    <property type="match status" value="3"/>
</dbReference>
<dbReference type="GO" id="GO:0031177">
    <property type="term" value="F:phosphopantetheine binding"/>
    <property type="evidence" value="ECO:0007669"/>
    <property type="project" value="InterPro"/>
</dbReference>
<dbReference type="FunFam" id="3.30.300.30:FF:000010">
    <property type="entry name" value="Enterobactin synthetase component F"/>
    <property type="match status" value="3"/>
</dbReference>
<evidence type="ECO:0000256" key="1">
    <source>
        <dbReference type="ARBA" id="ARBA00001957"/>
    </source>
</evidence>
<sequence>MEDLNPARSLSRHPLFQVMFSLQSAPQDRSEWDWNLPGLQVHPIRPEETATARFDLSVELAELRDADGSPDGLGGEIQYAADLFDEGTARALAARLVRVLEQVAADPEARVGDIDVVSDAERRMVLHGWNDTRRAVPDGTLVDRFEAQAARTPEAVAVVGQDGSWTYAELNAWANGVAYGLIERGVGPESLVGVRLERSAALIPVLLGVLKAGAAYVPLDSALPEARREAIVAEAGVAVTLTGDEDVAPVAENPEVRPGPENLAYVMYTSGSSGVPKGVAVTHRNVVAFCLDGAWRADVLERVLVQANHAFDASTYEIWAPLLRGGLLVVVPAGEVDAAERGALIAEHRVTHVVAPAGLFRVLAEQSPEIFAGVREVLTGGDVVSASAIRSLLASHPGLVVRTTYGPTENTAFTTHLPFAAGDEVPAAVPIGRPMDNTRTYVLDEFLRAVPPGVVGELYLAGEGVARGYADRAGMTAERFVACPFGESGDRMYRTGDLARWNKDGVLEFAGRADEQVKIRGFRIEPAEVEAVLTAHESVRQAAVIAREDQPGVRRLVAYVVGEVDEAELRRYIAEKLPDYMVPSAFVTLDAIPLTKNGKLDRAALPAPDLAGRTTGRAPATPTEEVLCGLFAEVLGMEQVGTEDSFFTLGGDSLLAMRLIARIRSVLDAEISIRDLFAAPTVQGLARLADTARGAVRRLALQPQQRPDVVPLSYAQQRMWFLNRLEEAGAGAGYNVPLGLRLSGEVDVPALEAALGDVADRHEGLRTLFPETDGLPHQRILHGEESHPRLKRREITEADLSEAVVDEFGRGFDLAAELPWRASLLVLAPTESVLVIVAHHIAVDGWSMGILARDLETAYAARVRGAAPGWQPLPVQYADYALWQREVLGDLGDPDSLISEQLDHWRSALAGAPQELALPVDRPRGATASFRGADVPVRVDGHIHAGLSEVARRHGVTMFMVVQAALAVLLSKSGAGDDIPLGTPVAGRGEAELDDLVGFFLNTLVLRTDVSGDPSFAELLERVRETDLAAYAHQDVPFERLVEDLNPARSLSRHPLFQVMLAFQNVPDSDAPLELPGLRVRPLASEDVVTAKFDLSVTLMERRDETGAPAGIEGGIQYATDLFDAHTVDALARRLVAVLEQVAADPGVRVGAVEVLSDAERRMVLHGWNDTRRAVPDGTLVDRFEAQAARTPDAVAVVGQDGAWTYAELNARANGVACGLIERGVVPESLIGVRLERSAELVPTLLGVLKAGAAYVPLDARHPQERLASIVSEAGVSVVLTDADVFEPVDDNPGVAVPPEALAYVMYTSGSTGVPKGVAVTHRNVVAFCLDGAWADDVVECVLFQANHAFDASTYEIWVPLLRGGRLVVAPAGDIGAAERGALIAEHGVTNVHATAGLFRVLAEQSPEIFAGVREVSTGGDVVSASAIRTLLASHSDMVVRTTYGPTENTAFTTHLPYTSGDEIPAAVPIGRPMDNTRTYVLDDTLRPVAPGVTGELYLAGEGVARGYAGRPGLTAERFVACPFEESGRMYRTGDLARWNKDGVLEFAGRADEQVKIRGFRIEPAEVETVLTAHESVDQAAVIAREDQPGVKRLVAYVVGEADDADLRRYVADRLPDYMVPAAFVTLEAIPLTRNGKLDRSALPAPDLAGRTTGRAPATPTEELLCGLFAEVLGLERVGADDSFFTLGGDSLLAMRLIARVQAVLHAEITIRDVFTSPTVEALARLVADGGAGGPRLALAARERPRVVPLSYAQQRMWFLNRLEEAGAGAGYNVPLALRLTGELDVPALEAALRDVADRQESLRTVFPEAAGVARQEVLQGERGHLVLRVDEVAAEDVPAIAGDEMARHFDLTRELPWRARCLVLSPSESVLIVVAHHIAVDGWSMGVLLRDLSFAYEARVRGAAPGWQPLPVQYADYALWQRELLGDLDDPDSLISAQLDHWRSVLAGLPEELALPTDRPRPSESSFRGGTVRVETGAEVHALLSEAARRHGVTMFMVVQAALAVLLSKVGAGTDIPLGTAVAGRGDAALDDLAGFFVNTLVLRTDVSGDPSFAELLGRVRETDLAAYGHQDVPFERLVEDLNPARSLSRHPLFQVMLTLQNLPQGDTGLRLAGLRAQPLDEGQEQTQVAKFDLSVTLTEHRDEQGAPAGLQGGIQYATDLFDPDTAEALAVRLTRVLAQVATDPDVRVGAIDVLSADERHQVVAEWNDTTRPVPEQSLVALFEAQAARTPDAVAVVAGETRLTYAEVNARANGLAHHLRSQGVTAESLVGVRAERSADLVPTLLGVLKAGAAYVPLDPGLPEVRREAIAAEAGVAVMLTGDEDVAPLPENPHGKPGPDNLAYVMYTSGSTGVPKGVAVTHRNVVAFCLDGAWTADMVESVMVQADPAFDAATYELWTPLLHGGKLVMLPPGDTDAAERGALIAEHGVTNVHATAGLFRVLAEQSPEIFAGVREVSTGGDVVSASAIRTLLASHSDLVVRTTYGPTENTAFTTHLPYTSGDEIPAAVPIGRPMDNTRTYVLDDTLRPVAPGVTGELYLAGEGVARGYAGRPGLTAERFVACPFDESGGRMYRTGDLARWNKDGVLEFSGRADEQVKIRGFRIEPAEVEAVLTAHENVRQAAVIAREDQPGVKRLVAYVVGETDDADLRRYVAEKLPDYMVPAAFVTLEAIPLTKNGKLDRAALPAPDLAGRTTGRAPATPVEEILCGLFAEVLGVERVGADDSFFTLGGDSLLAMRLIARIRSVLDAEVSIRALLAAPTVAAVAAALDRSGPTGDFDRLLPLRSGGGGAPLFFLHSGGGLAWNYAELAAHLPSGRPLYGLQARGLEGTEELPASIEEMAADYVEQIRAVQADGPYHLVGWSFGGVVAQAVAARLQDTGEAIALLAILDGYPYEETEDEPEARRPAGPRRPGPADVPALEAVQRVADNNVRLVMGHTPRVFHGDVLLVVATQGRPEGLPVERAVEIWEPYVDGAIERHLVEADHHRMLTTDPAARIGELLTAKLTEPANGTSGERHI</sequence>
<reference evidence="7" key="1">
    <citation type="journal article" date="2014" name="Int. J. Syst. Evol. Microbiol.">
        <title>Complete genome sequence of Corynebacterium casei LMG S-19264T (=DSM 44701T), isolated from a smear-ripened cheese.</title>
        <authorList>
            <consortium name="US DOE Joint Genome Institute (JGI-PGF)"/>
            <person name="Walter F."/>
            <person name="Albersmeier A."/>
            <person name="Kalinowski J."/>
            <person name="Ruckert C."/>
        </authorList>
    </citation>
    <scope>NUCLEOTIDE SEQUENCE</scope>
    <source>
        <strain evidence="7">JCM 4477</strain>
    </source>
</reference>
<dbReference type="Pfam" id="PF00501">
    <property type="entry name" value="AMP-binding"/>
    <property type="match status" value="3"/>
</dbReference>
<dbReference type="CDD" id="cd19540">
    <property type="entry name" value="LCL_NRPS-like"/>
    <property type="match status" value="2"/>
</dbReference>
<comment type="caution">
    <text evidence="7">The sequence shown here is derived from an EMBL/GenBank/DDBJ whole genome shotgun (WGS) entry which is preliminary data.</text>
</comment>
<dbReference type="GO" id="GO:0008610">
    <property type="term" value="P:lipid biosynthetic process"/>
    <property type="evidence" value="ECO:0007669"/>
    <property type="project" value="UniProtKB-ARBA"/>
</dbReference>
<feature type="domain" description="Carrier" evidence="6">
    <location>
        <begin position="2697"/>
        <end position="2772"/>
    </location>
</feature>
<dbReference type="Pfam" id="PF00975">
    <property type="entry name" value="Thioesterase"/>
    <property type="match status" value="1"/>
</dbReference>
<proteinExistence type="inferred from homology"/>
<evidence type="ECO:0000256" key="2">
    <source>
        <dbReference type="ARBA" id="ARBA00006432"/>
    </source>
</evidence>
<dbReference type="InterPro" id="IPR045851">
    <property type="entry name" value="AMP-bd_C_sf"/>
</dbReference>
<dbReference type="SUPFAM" id="SSF53474">
    <property type="entry name" value="alpha/beta-Hydrolases"/>
    <property type="match status" value="1"/>
</dbReference>
<dbReference type="GO" id="GO:0072330">
    <property type="term" value="P:monocarboxylic acid biosynthetic process"/>
    <property type="evidence" value="ECO:0007669"/>
    <property type="project" value="UniProtKB-ARBA"/>
</dbReference>
<comment type="similarity">
    <text evidence="2">Belongs to the ATP-dependent AMP-binding enzyme family.</text>
</comment>
<dbReference type="GO" id="GO:0003824">
    <property type="term" value="F:catalytic activity"/>
    <property type="evidence" value="ECO:0007669"/>
    <property type="project" value="InterPro"/>
</dbReference>
<keyword evidence="8" id="KW-1185">Reference proteome</keyword>
<dbReference type="SMART" id="SM00823">
    <property type="entry name" value="PKS_PP"/>
    <property type="match status" value="3"/>
</dbReference>
<dbReference type="Gene3D" id="3.40.50.980">
    <property type="match status" value="4"/>
</dbReference>
<dbReference type="Gene3D" id="3.40.50.1820">
    <property type="entry name" value="alpha/beta hydrolase"/>
    <property type="match status" value="1"/>
</dbReference>
<comment type="cofactor">
    <cofactor evidence="1">
        <name>pantetheine 4'-phosphate</name>
        <dbReference type="ChEBI" id="CHEBI:47942"/>
    </cofactor>
</comment>
<dbReference type="InterPro" id="IPR020806">
    <property type="entry name" value="PKS_PP-bd"/>
</dbReference>
<dbReference type="SUPFAM" id="SSF56801">
    <property type="entry name" value="Acetyl-CoA synthetase-like"/>
    <property type="match status" value="3"/>
</dbReference>
<dbReference type="SUPFAM" id="SSF52777">
    <property type="entry name" value="CoA-dependent acyltransferases"/>
    <property type="match status" value="5"/>
</dbReference>
<dbReference type="InterPro" id="IPR000873">
    <property type="entry name" value="AMP-dep_synth/lig_dom"/>
</dbReference>
<dbReference type="SMART" id="SM00824">
    <property type="entry name" value="PKS_TE"/>
    <property type="match status" value="1"/>
</dbReference>
<dbReference type="Proteomes" id="UP000630718">
    <property type="component" value="Unassembled WGS sequence"/>
</dbReference>
<keyword evidence="3" id="KW-0596">Phosphopantetheine</keyword>
<evidence type="ECO:0000313" key="7">
    <source>
        <dbReference type="EMBL" id="GHF25980.1"/>
    </source>
</evidence>
<dbReference type="Pfam" id="PF00668">
    <property type="entry name" value="Condensation"/>
    <property type="match status" value="3"/>
</dbReference>
<evidence type="ECO:0000256" key="5">
    <source>
        <dbReference type="SAM" id="MobiDB-lite"/>
    </source>
</evidence>
<dbReference type="Pfam" id="PF13193">
    <property type="entry name" value="AMP-binding_C"/>
    <property type="match status" value="3"/>
</dbReference>
<name>A0A919AUV1_9ACTN</name>
<evidence type="ECO:0000259" key="6">
    <source>
        <dbReference type="PROSITE" id="PS50075"/>
    </source>
</evidence>
<dbReference type="Gene3D" id="3.30.559.30">
    <property type="entry name" value="Nonribosomal peptide synthetase, condensation domain"/>
    <property type="match status" value="3"/>
</dbReference>
<dbReference type="GO" id="GO:0005829">
    <property type="term" value="C:cytosol"/>
    <property type="evidence" value="ECO:0007669"/>
    <property type="project" value="TreeGrafter"/>
</dbReference>
<dbReference type="InterPro" id="IPR001242">
    <property type="entry name" value="Condensation_dom"/>
</dbReference>
<dbReference type="InterPro" id="IPR036736">
    <property type="entry name" value="ACP-like_sf"/>
</dbReference>
<dbReference type="InterPro" id="IPR001031">
    <property type="entry name" value="Thioesterase"/>
</dbReference>
<dbReference type="GO" id="GO:0017000">
    <property type="term" value="P:antibiotic biosynthetic process"/>
    <property type="evidence" value="ECO:0007669"/>
    <property type="project" value="UniProtKB-ARBA"/>
</dbReference>
<dbReference type="PROSITE" id="PS50075">
    <property type="entry name" value="CARRIER"/>
    <property type="match status" value="3"/>
</dbReference>
<protein>
    <recommendedName>
        <fullName evidence="6">Carrier domain-containing protein</fullName>
    </recommendedName>
</protein>
<evidence type="ECO:0000256" key="3">
    <source>
        <dbReference type="ARBA" id="ARBA00022450"/>
    </source>
</evidence>
<dbReference type="InterPro" id="IPR009081">
    <property type="entry name" value="PP-bd_ACP"/>
</dbReference>
<dbReference type="PROSITE" id="PS00012">
    <property type="entry name" value="PHOSPHOPANTETHEINE"/>
    <property type="match status" value="3"/>
</dbReference>
<dbReference type="NCBIfam" id="TIGR01733">
    <property type="entry name" value="AA-adenyl-dom"/>
    <property type="match status" value="3"/>
</dbReference>
<dbReference type="FunFam" id="2.30.38.10:FF:000001">
    <property type="entry name" value="Non-ribosomal peptide synthetase PvdI"/>
    <property type="match status" value="3"/>
</dbReference>
<dbReference type="Gene3D" id="3.30.300.30">
    <property type="match status" value="3"/>
</dbReference>
<feature type="region of interest" description="Disordered" evidence="5">
    <location>
        <begin position="2895"/>
        <end position="2915"/>
    </location>
</feature>
<dbReference type="Gene3D" id="3.40.50.12780">
    <property type="entry name" value="N-terminal domain of ligase-like"/>
    <property type="match status" value="1"/>
</dbReference>
<dbReference type="EMBL" id="BNBI01000015">
    <property type="protein sequence ID" value="GHF25980.1"/>
    <property type="molecule type" value="Genomic_DNA"/>
</dbReference>
<dbReference type="InterPro" id="IPR023213">
    <property type="entry name" value="CAT-like_dom_sf"/>
</dbReference>
<dbReference type="InterPro" id="IPR020802">
    <property type="entry name" value="TesA-like"/>
</dbReference>
<dbReference type="InterPro" id="IPR010071">
    <property type="entry name" value="AA_adenyl_dom"/>
</dbReference>
<accession>A0A919AUV1</accession>
<dbReference type="Gene3D" id="3.30.559.10">
    <property type="entry name" value="Chloramphenicol acetyltransferase-like domain"/>
    <property type="match status" value="2"/>
</dbReference>
<organism evidence="7 8">
    <name type="scientific">Streptomyces fumanus</name>
    <dbReference type="NCBI Taxonomy" id="67302"/>
    <lineage>
        <taxon>Bacteria</taxon>
        <taxon>Bacillati</taxon>
        <taxon>Actinomycetota</taxon>
        <taxon>Actinomycetes</taxon>
        <taxon>Kitasatosporales</taxon>
        <taxon>Streptomycetaceae</taxon>
        <taxon>Streptomyces</taxon>
    </lineage>
</organism>
<feature type="domain" description="Carrier" evidence="6">
    <location>
        <begin position="618"/>
        <end position="693"/>
    </location>
</feature>
<dbReference type="PANTHER" id="PTHR45527">
    <property type="entry name" value="NONRIBOSOMAL PEPTIDE SYNTHETASE"/>
    <property type="match status" value="1"/>
</dbReference>
<dbReference type="CDD" id="cd12117">
    <property type="entry name" value="A_NRPS_Srf_like"/>
    <property type="match status" value="3"/>
</dbReference>
<dbReference type="InterPro" id="IPR042099">
    <property type="entry name" value="ANL_N_sf"/>
</dbReference>
<dbReference type="FunFam" id="1.10.1200.10:FF:000016">
    <property type="entry name" value="Non-ribosomal peptide synthase"/>
    <property type="match status" value="2"/>
</dbReference>
<dbReference type="GO" id="GO:0043041">
    <property type="term" value="P:amino acid activation for nonribosomal peptide biosynthetic process"/>
    <property type="evidence" value="ECO:0007669"/>
    <property type="project" value="TreeGrafter"/>
</dbReference>
<dbReference type="InterPro" id="IPR020845">
    <property type="entry name" value="AMP-binding_CS"/>
</dbReference>
<reference evidence="7" key="2">
    <citation type="submission" date="2020-09" db="EMBL/GenBank/DDBJ databases">
        <authorList>
            <person name="Sun Q."/>
            <person name="Ohkuma M."/>
        </authorList>
    </citation>
    <scope>NUCLEOTIDE SEQUENCE</scope>
    <source>
        <strain evidence="7">JCM 4477</strain>
    </source>
</reference>
<dbReference type="InterPro" id="IPR029058">
    <property type="entry name" value="AB_hydrolase_fold"/>
</dbReference>